<evidence type="ECO:0000313" key="1">
    <source>
        <dbReference type="EMBL" id="PRQ39607.1"/>
    </source>
</evidence>
<dbReference type="EMBL" id="PDCK01000042">
    <property type="protein sequence ID" value="PRQ39607.1"/>
    <property type="molecule type" value="Genomic_DNA"/>
</dbReference>
<comment type="caution">
    <text evidence="1">The sequence shown here is derived from an EMBL/GenBank/DDBJ whole genome shotgun (WGS) entry which is preliminary data.</text>
</comment>
<sequence length="57" mass="6373">MPLAMCNNNLTLLLLHSKTTLINFSLLNFGSSNKWQNASIESISGTCFKLIQCWIQA</sequence>
<proteinExistence type="predicted"/>
<evidence type="ECO:0000313" key="2">
    <source>
        <dbReference type="Proteomes" id="UP000238479"/>
    </source>
</evidence>
<accession>A0A2P6QZI9</accession>
<dbReference type="Gramene" id="PRQ39607">
    <property type="protein sequence ID" value="PRQ39607"/>
    <property type="gene ID" value="RchiOBHm_Chr4g0427111"/>
</dbReference>
<dbReference type="Proteomes" id="UP000238479">
    <property type="component" value="Chromosome 4"/>
</dbReference>
<gene>
    <name evidence="1" type="ORF">RchiOBHm_Chr4g0427111</name>
</gene>
<dbReference type="AlphaFoldDB" id="A0A2P6QZI9"/>
<organism evidence="1 2">
    <name type="scientific">Rosa chinensis</name>
    <name type="common">China rose</name>
    <dbReference type="NCBI Taxonomy" id="74649"/>
    <lineage>
        <taxon>Eukaryota</taxon>
        <taxon>Viridiplantae</taxon>
        <taxon>Streptophyta</taxon>
        <taxon>Embryophyta</taxon>
        <taxon>Tracheophyta</taxon>
        <taxon>Spermatophyta</taxon>
        <taxon>Magnoliopsida</taxon>
        <taxon>eudicotyledons</taxon>
        <taxon>Gunneridae</taxon>
        <taxon>Pentapetalae</taxon>
        <taxon>rosids</taxon>
        <taxon>fabids</taxon>
        <taxon>Rosales</taxon>
        <taxon>Rosaceae</taxon>
        <taxon>Rosoideae</taxon>
        <taxon>Rosoideae incertae sedis</taxon>
        <taxon>Rosa</taxon>
    </lineage>
</organism>
<reference evidence="1 2" key="1">
    <citation type="journal article" date="2018" name="Nat. Genet.">
        <title>The Rosa genome provides new insights in the design of modern roses.</title>
        <authorList>
            <person name="Bendahmane M."/>
        </authorList>
    </citation>
    <scope>NUCLEOTIDE SEQUENCE [LARGE SCALE GENOMIC DNA]</scope>
    <source>
        <strain evidence="2">cv. Old Blush</strain>
    </source>
</reference>
<name>A0A2P6QZI9_ROSCH</name>
<protein>
    <submittedName>
        <fullName evidence="1">Uncharacterized protein</fullName>
    </submittedName>
</protein>
<keyword evidence="2" id="KW-1185">Reference proteome</keyword>